<evidence type="ECO:0000256" key="1">
    <source>
        <dbReference type="ARBA" id="ARBA00009986"/>
    </source>
</evidence>
<dbReference type="FunFam" id="3.40.309.10:FF:000004">
    <property type="entry name" value="Succinate-semialdehyde dehydrogenase I"/>
    <property type="match status" value="1"/>
</dbReference>
<keyword evidence="7" id="KW-1185">Reference proteome</keyword>
<dbReference type="STRING" id="1335048.AKL17_3218"/>
<dbReference type="InterPro" id="IPR016162">
    <property type="entry name" value="Ald_DH_N"/>
</dbReference>
<evidence type="ECO:0000256" key="2">
    <source>
        <dbReference type="ARBA" id="ARBA00023002"/>
    </source>
</evidence>
<dbReference type="PATRIC" id="fig|1335048.3.peg.3344"/>
<dbReference type="RefSeq" id="WP_066815044.1">
    <property type="nucleotide sequence ID" value="NZ_CP012661.1"/>
</dbReference>
<keyword evidence="2 4" id="KW-0560">Oxidoreductase</keyword>
<feature type="active site" evidence="3">
    <location>
        <position position="264"/>
    </location>
</feature>
<evidence type="ECO:0000313" key="7">
    <source>
        <dbReference type="Proteomes" id="UP000076128"/>
    </source>
</evidence>
<comment type="similarity">
    <text evidence="1 4">Belongs to the aldehyde dehydrogenase family.</text>
</comment>
<accession>A0A159Z7B2</accession>
<dbReference type="PANTHER" id="PTHR43353">
    <property type="entry name" value="SUCCINATE-SEMIALDEHYDE DEHYDROGENASE, MITOCHONDRIAL"/>
    <property type="match status" value="1"/>
</dbReference>
<evidence type="ECO:0000256" key="4">
    <source>
        <dbReference type="RuleBase" id="RU003345"/>
    </source>
</evidence>
<dbReference type="Gene3D" id="3.40.309.10">
    <property type="entry name" value="Aldehyde Dehydrogenase, Chain A, domain 2"/>
    <property type="match status" value="1"/>
</dbReference>
<evidence type="ECO:0000259" key="5">
    <source>
        <dbReference type="Pfam" id="PF00171"/>
    </source>
</evidence>
<evidence type="ECO:0000256" key="3">
    <source>
        <dbReference type="PROSITE-ProRule" id="PRU10007"/>
    </source>
</evidence>
<evidence type="ECO:0000313" key="6">
    <source>
        <dbReference type="EMBL" id="AMY70450.1"/>
    </source>
</evidence>
<sequence>MDARVYASLPGLKDEALFRQAALIGGEWLPAASGKVVDVTNPATGAVIGTVPDLSGAETAAAIAAADAAFQGWRRVPHATRAAALERWFALMEAHSDDLALILTLEQGKPLAEAKGEIAYGASFVKWFAEEARRIDGSVIPAPAGDRKIVVLKEPVGVSAIVTPWNFPTAMITRKVAPALAAGCTVVIKPSEFTPFSALALGVLAERAGIPTGVINIVTGMPAEIGAELTANPVVRKLSFTGSTRVGSMLMAQCAPTVKRLSLELGGNAPFIVFDDADLDAAVEGAIASKFRNGGQTCVCSNRILVQAGVYEAFAEKLAAKVAAMKVGPGVEPGVEIGPMINAAAIDKIARHVADATAKGAVILARAPAPEGGQYAAPMVLTGATEAMDLAQEETFGPVAPLFRFETEDEAIRIANGTPFGLAGYFYTESHRRAWRVGQALDFGMVGLNTGSISMAVSPFGGVKQSGLGREGARVGIDEYLETKAFHMAGL</sequence>
<feature type="domain" description="Aldehyde dehydrogenase" evidence="5">
    <location>
        <begin position="28"/>
        <end position="485"/>
    </location>
</feature>
<dbReference type="NCBIfam" id="TIGR01780">
    <property type="entry name" value="SSADH"/>
    <property type="match status" value="1"/>
</dbReference>
<proteinExistence type="inferred from homology"/>
<dbReference type="InterPro" id="IPR010102">
    <property type="entry name" value="Succ_semiAld_DH"/>
</dbReference>
<dbReference type="InterPro" id="IPR029510">
    <property type="entry name" value="Ald_DH_CS_GLU"/>
</dbReference>
<dbReference type="KEGG" id="daa:AKL17_3218"/>
<dbReference type="InterPro" id="IPR016160">
    <property type="entry name" value="Ald_DH_CS_CYS"/>
</dbReference>
<dbReference type="PROSITE" id="PS00070">
    <property type="entry name" value="ALDEHYDE_DEHYDR_CYS"/>
    <property type="match status" value="1"/>
</dbReference>
<dbReference type="CDD" id="cd07103">
    <property type="entry name" value="ALDH_F5_SSADH_GabD"/>
    <property type="match status" value="1"/>
</dbReference>
<dbReference type="SUPFAM" id="SSF53720">
    <property type="entry name" value="ALDH-like"/>
    <property type="match status" value="1"/>
</dbReference>
<dbReference type="InterPro" id="IPR016163">
    <property type="entry name" value="Ald_DH_C"/>
</dbReference>
<dbReference type="OrthoDB" id="9812625at2"/>
<dbReference type="GO" id="GO:0009450">
    <property type="term" value="P:gamma-aminobutyric acid catabolic process"/>
    <property type="evidence" value="ECO:0007669"/>
    <property type="project" value="InterPro"/>
</dbReference>
<organism evidence="6 7">
    <name type="scientific">Frigidibacter mobilis</name>
    <dbReference type="NCBI Taxonomy" id="1335048"/>
    <lineage>
        <taxon>Bacteria</taxon>
        <taxon>Pseudomonadati</taxon>
        <taxon>Pseudomonadota</taxon>
        <taxon>Alphaproteobacteria</taxon>
        <taxon>Rhodobacterales</taxon>
        <taxon>Paracoccaceae</taxon>
        <taxon>Frigidibacter</taxon>
    </lineage>
</organism>
<dbReference type="Gene3D" id="3.40.605.10">
    <property type="entry name" value="Aldehyde Dehydrogenase, Chain A, domain 1"/>
    <property type="match status" value="1"/>
</dbReference>
<reference evidence="6 7" key="1">
    <citation type="submission" date="2015-09" db="EMBL/GenBank/DDBJ databases">
        <title>Complete genome sequence of Defluviimonas alba cai42t isolated from an oilfield in Xinjiang.</title>
        <authorList>
            <person name="Geng S."/>
            <person name="Pan X."/>
            <person name="Wu X."/>
        </authorList>
    </citation>
    <scope>NUCLEOTIDE SEQUENCE [LARGE SCALE GENOMIC DNA]</scope>
    <source>
        <strain evidence="7">cai42</strain>
    </source>
</reference>
<dbReference type="PROSITE" id="PS00687">
    <property type="entry name" value="ALDEHYDE_DEHYDR_GLU"/>
    <property type="match status" value="1"/>
</dbReference>
<gene>
    <name evidence="6" type="ORF">AKL17_3218</name>
</gene>
<protein>
    <submittedName>
        <fullName evidence="6">Succinate semialdehyde dehydrogenase</fullName>
    </submittedName>
</protein>
<dbReference type="Pfam" id="PF00171">
    <property type="entry name" value="Aldedh"/>
    <property type="match status" value="1"/>
</dbReference>
<dbReference type="InterPro" id="IPR015590">
    <property type="entry name" value="Aldehyde_DH_dom"/>
</dbReference>
<dbReference type="GO" id="GO:0004777">
    <property type="term" value="F:succinate-semialdehyde dehydrogenase (NAD+) activity"/>
    <property type="evidence" value="ECO:0007669"/>
    <property type="project" value="TreeGrafter"/>
</dbReference>
<dbReference type="Proteomes" id="UP000076128">
    <property type="component" value="Chromosome"/>
</dbReference>
<name>A0A159Z7B2_9RHOB</name>
<dbReference type="PANTHER" id="PTHR43353:SF5">
    <property type="entry name" value="SUCCINATE-SEMIALDEHYDE DEHYDROGENASE, MITOCHONDRIAL"/>
    <property type="match status" value="1"/>
</dbReference>
<dbReference type="InterPro" id="IPR050740">
    <property type="entry name" value="Aldehyde_DH_Superfamily"/>
</dbReference>
<dbReference type="EMBL" id="CP012661">
    <property type="protein sequence ID" value="AMY70450.1"/>
    <property type="molecule type" value="Genomic_DNA"/>
</dbReference>
<dbReference type="FunFam" id="3.40.605.10:FF:000005">
    <property type="entry name" value="Succinate-semialdehyde dehydrogenase I"/>
    <property type="match status" value="1"/>
</dbReference>
<dbReference type="AlphaFoldDB" id="A0A159Z7B2"/>
<dbReference type="InterPro" id="IPR016161">
    <property type="entry name" value="Ald_DH/histidinol_DH"/>
</dbReference>